<reference evidence="2 4" key="1">
    <citation type="submission" date="2019-11" db="EMBL/GenBank/DDBJ databases">
        <title>Detection and genome characteristic of a blood enterococcus casselifavus isolate from Zhengzhou,china.</title>
        <authorList>
            <person name="Wen P."/>
        </authorList>
    </citation>
    <scope>NUCLEOTIDE SEQUENCE [LARGE SCALE GENOMIC DNA]</scope>
    <source>
        <strain evidence="2 4">EC291</strain>
        <plasmid evidence="3 4">unnamed2</plasmid>
    </source>
</reference>
<gene>
    <name evidence="2" type="ORF">GFU50_07650</name>
    <name evidence="3" type="ORF">GFU50_17780</name>
</gene>
<dbReference type="EMBL" id="CP046125">
    <property type="protein sequence ID" value="QGN31343.1"/>
    <property type="molecule type" value="Genomic_DNA"/>
</dbReference>
<evidence type="ECO:0000313" key="2">
    <source>
        <dbReference type="EMBL" id="QGN29389.1"/>
    </source>
</evidence>
<sequence>MDWFFHLEYEEQEFIKRFLLSSGSLKQLAKEYKVSYPTVRLRLDRLIDKIKIVDAIKDSFEIEVMNMVINEKITLDAAKIIIEKHKESLNE</sequence>
<name>A0ABD6YYU8_ENTCA</name>
<dbReference type="Pfam" id="PF09862">
    <property type="entry name" value="DUF2089"/>
    <property type="match status" value="1"/>
</dbReference>
<dbReference type="Proteomes" id="UP000422837">
    <property type="component" value="Plasmid unnamed2"/>
</dbReference>
<geneLocation type="plasmid" evidence="3 4">
    <name>unnamed2</name>
</geneLocation>
<protein>
    <submittedName>
        <fullName evidence="2">DUF2089 family protein</fullName>
    </submittedName>
</protein>
<accession>A0ABD6YYU8</accession>
<dbReference type="EMBL" id="CP046123">
    <property type="protein sequence ID" value="QGN29389.1"/>
    <property type="molecule type" value="Genomic_DNA"/>
</dbReference>
<dbReference type="Proteomes" id="UP000422837">
    <property type="component" value="Chromosome"/>
</dbReference>
<evidence type="ECO:0000313" key="3">
    <source>
        <dbReference type="EMBL" id="QGN31343.1"/>
    </source>
</evidence>
<feature type="domain" description="DUF2089" evidence="1">
    <location>
        <begin position="7"/>
        <end position="51"/>
    </location>
</feature>
<proteinExistence type="predicted"/>
<organism evidence="2 4">
    <name type="scientific">Enterococcus casseliflavus</name>
    <name type="common">Enterococcus flavescens</name>
    <dbReference type="NCBI Taxonomy" id="37734"/>
    <lineage>
        <taxon>Bacteria</taxon>
        <taxon>Bacillati</taxon>
        <taxon>Bacillota</taxon>
        <taxon>Bacilli</taxon>
        <taxon>Lactobacillales</taxon>
        <taxon>Enterococcaceae</taxon>
        <taxon>Enterococcus</taxon>
    </lineage>
</organism>
<evidence type="ECO:0000259" key="1">
    <source>
        <dbReference type="Pfam" id="PF09862"/>
    </source>
</evidence>
<evidence type="ECO:0000313" key="4">
    <source>
        <dbReference type="Proteomes" id="UP000422837"/>
    </source>
</evidence>
<dbReference type="AlphaFoldDB" id="A0ABD6YYU8"/>
<keyword evidence="3" id="KW-0614">Plasmid</keyword>
<dbReference type="RefSeq" id="WP_010748118.1">
    <property type="nucleotide sequence ID" value="NZ_CP046123.1"/>
</dbReference>
<dbReference type="InterPro" id="IPR018658">
    <property type="entry name" value="DUF2089"/>
</dbReference>